<accession>A0A5E5B8C0</accession>
<evidence type="ECO:0000313" key="1">
    <source>
        <dbReference type="EMBL" id="VVE81606.1"/>
    </source>
</evidence>
<sequence length="47" mass="5344">MVRLCKDRIPFREPASLQSFPSDEVVTRIALHDARPLIRRGAPAMLI</sequence>
<name>A0A5E5B8C0_9BURK</name>
<gene>
    <name evidence="1" type="ORF">PSP31121_03364</name>
</gene>
<reference evidence="1 2" key="1">
    <citation type="submission" date="2019-08" db="EMBL/GenBank/DDBJ databases">
        <authorList>
            <person name="Peeters C."/>
        </authorList>
    </citation>
    <scope>NUCLEOTIDE SEQUENCE [LARGE SCALE GENOMIC DNA]</scope>
    <source>
        <strain evidence="1 2">LMG 31121</strain>
    </source>
</reference>
<dbReference type="AlphaFoldDB" id="A0A5E5B8C0"/>
<protein>
    <submittedName>
        <fullName evidence="1">Uncharacterized protein</fullName>
    </submittedName>
</protein>
<organism evidence="1 2">
    <name type="scientific">Pandoraea sputorum</name>
    <dbReference type="NCBI Taxonomy" id="93222"/>
    <lineage>
        <taxon>Bacteria</taxon>
        <taxon>Pseudomonadati</taxon>
        <taxon>Pseudomonadota</taxon>
        <taxon>Betaproteobacteria</taxon>
        <taxon>Burkholderiales</taxon>
        <taxon>Burkholderiaceae</taxon>
        <taxon>Pandoraea</taxon>
    </lineage>
</organism>
<dbReference type="Proteomes" id="UP000335538">
    <property type="component" value="Unassembled WGS sequence"/>
</dbReference>
<evidence type="ECO:0000313" key="2">
    <source>
        <dbReference type="Proteomes" id="UP000335538"/>
    </source>
</evidence>
<dbReference type="EMBL" id="CABPSR010000008">
    <property type="protein sequence ID" value="VVE81606.1"/>
    <property type="molecule type" value="Genomic_DNA"/>
</dbReference>
<proteinExistence type="predicted"/>